<dbReference type="InterPro" id="IPR000253">
    <property type="entry name" value="FHA_dom"/>
</dbReference>
<dbReference type="SUPFAM" id="SSF49879">
    <property type="entry name" value="SMAD/FHA domain"/>
    <property type="match status" value="1"/>
</dbReference>
<sequence length="520" mass="59729">MQLTLHIINCPEEYTGNKHIEMNENGGTVGRDPSCRVTLSDHNKYISGNHSLVTFYGGTYYLSDTSTNGTFINDRKILKNQPVALHEDDLILMGRYEFSVSLENMVNNIDIAVDIDARANDDDPLSSLDISTSENISDNQGVIEDLFIETQGDDVNSDDPIAHIDFNMEKTIGLLDDEIPQEVTPSRTDWQIPDDFESVHSEFDLPNIIPENWMADTTEDVTSEYKQAPRLPKPEIIPNVEISEPDPEATALRSTLLPNTEQVFRDVERIEPPVQTKQVFRDVERIEPPVQTKQVFHDVERIELPVQTEQVSHDVERIESPVQAEQVSHDVERIEPCVQIKQDAEYSESLDAFFKGMRIDELELRDQTPEFFNQMGICLRLCLDKMNNDLKIVSSFKNSAEANDEKSNDDILRLMLSLNQQNVLSPSELLQQVLDELDSHHKTYHKAVTNFVVAQTHQYDPIAFSDVLKKKQLLISKRRIWNEYIQHYRSQLNDEFYSSDVLLHEKLKEHYSTILKVENA</sequence>
<gene>
    <name evidence="1" type="ORF">NVI5450_4231</name>
</gene>
<dbReference type="RefSeq" id="WP_075497682.1">
    <property type="nucleotide sequence ID" value="NZ_CAWRBC010000148.1"/>
</dbReference>
<dbReference type="KEGG" id="mvs:MVIS_2817"/>
<organism evidence="1 2">
    <name type="scientific">Moritella viscosa</name>
    <dbReference type="NCBI Taxonomy" id="80854"/>
    <lineage>
        <taxon>Bacteria</taxon>
        <taxon>Pseudomonadati</taxon>
        <taxon>Pseudomonadota</taxon>
        <taxon>Gammaproteobacteria</taxon>
        <taxon>Alteromonadales</taxon>
        <taxon>Moritellaceae</taxon>
        <taxon>Moritella</taxon>
    </lineage>
</organism>
<protein>
    <submittedName>
        <fullName evidence="1">Uncharacterized protein</fullName>
    </submittedName>
</protein>
<dbReference type="STRING" id="80854.MVIS_2817"/>
<dbReference type="InterPro" id="IPR008984">
    <property type="entry name" value="SMAD_FHA_dom_sf"/>
</dbReference>
<proteinExistence type="predicted"/>
<dbReference type="HOGENOM" id="CLU_027201_0_0_6"/>
<dbReference type="AlphaFoldDB" id="A0A090IEB3"/>
<evidence type="ECO:0000313" key="1">
    <source>
        <dbReference type="EMBL" id="SGZ15798.1"/>
    </source>
</evidence>
<dbReference type="OrthoDB" id="273564at2"/>
<dbReference type="InterPro" id="IPR046883">
    <property type="entry name" value="T6SS_FHA_C"/>
</dbReference>
<reference evidence="1 2" key="1">
    <citation type="submission" date="2016-11" db="EMBL/GenBank/DDBJ databases">
        <authorList>
            <person name="Jaros S."/>
            <person name="Januszkiewicz K."/>
            <person name="Wedrychowicz H."/>
        </authorList>
    </citation>
    <scope>NUCLEOTIDE SEQUENCE [LARGE SCALE GENOMIC DNA]</scope>
    <source>
        <strain evidence="1">NVI 5450</strain>
    </source>
</reference>
<accession>A0A090IEB3</accession>
<dbReference type="Pfam" id="PF20232">
    <property type="entry name" value="T6SS_FHA_C"/>
    <property type="match status" value="1"/>
</dbReference>
<dbReference type="Pfam" id="PF00498">
    <property type="entry name" value="FHA"/>
    <property type="match status" value="1"/>
</dbReference>
<dbReference type="CDD" id="cd00060">
    <property type="entry name" value="FHA"/>
    <property type="match status" value="1"/>
</dbReference>
<dbReference type="Gene3D" id="2.60.200.20">
    <property type="match status" value="1"/>
</dbReference>
<name>A0A090IEB3_9GAMM</name>
<evidence type="ECO:0000313" key="2">
    <source>
        <dbReference type="Proteomes" id="UP000183794"/>
    </source>
</evidence>
<dbReference type="Proteomes" id="UP000183794">
    <property type="component" value="Unassembled WGS sequence"/>
</dbReference>
<dbReference type="PATRIC" id="fig|80854.5.peg.2991"/>
<dbReference type="SMART" id="SM00240">
    <property type="entry name" value="FHA"/>
    <property type="match status" value="1"/>
</dbReference>
<dbReference type="EMBL" id="FPLD01000121">
    <property type="protein sequence ID" value="SGZ15798.1"/>
    <property type="molecule type" value="Genomic_DNA"/>
</dbReference>
<dbReference type="PROSITE" id="PS50006">
    <property type="entry name" value="FHA_DOMAIN"/>
    <property type="match status" value="1"/>
</dbReference>